<keyword evidence="2" id="KW-1185">Reference proteome</keyword>
<accession>A0A803Q6L8</accession>
<evidence type="ECO:0000313" key="2">
    <source>
        <dbReference type="Proteomes" id="UP000596661"/>
    </source>
</evidence>
<dbReference type="Pfam" id="PF14223">
    <property type="entry name" value="Retrotran_gag_2"/>
    <property type="match status" value="1"/>
</dbReference>
<proteinExistence type="predicted"/>
<reference evidence="1" key="1">
    <citation type="submission" date="2018-11" db="EMBL/GenBank/DDBJ databases">
        <authorList>
            <person name="Grassa J C."/>
        </authorList>
    </citation>
    <scope>NUCLEOTIDE SEQUENCE [LARGE SCALE GENOMIC DNA]</scope>
</reference>
<dbReference type="AlphaFoldDB" id="A0A803Q6L8"/>
<dbReference type="Proteomes" id="UP000596661">
    <property type="component" value="Chromosome 7"/>
</dbReference>
<dbReference type="Gramene" id="evm.model.07.821">
    <property type="protein sequence ID" value="cds.evm.model.07.821"/>
    <property type="gene ID" value="evm.TU.07.821"/>
</dbReference>
<name>A0A803Q6L8_CANSA</name>
<dbReference type="EMBL" id="UZAU01000649">
    <property type="status" value="NOT_ANNOTATED_CDS"/>
    <property type="molecule type" value="Genomic_DNA"/>
</dbReference>
<evidence type="ECO:0000313" key="1">
    <source>
        <dbReference type="EnsemblPlants" id="cds.evm.model.07.821"/>
    </source>
</evidence>
<dbReference type="EnsemblPlants" id="evm.model.07.821">
    <property type="protein sequence ID" value="cds.evm.model.07.821"/>
    <property type="gene ID" value="evm.TU.07.821"/>
</dbReference>
<dbReference type="OMA" id="ERRFMDQ"/>
<dbReference type="PANTHER" id="PTHR47481">
    <property type="match status" value="1"/>
</dbReference>
<dbReference type="PANTHER" id="PTHR47481:SF10">
    <property type="entry name" value="COPIA-LIKE POLYPROTEIN_RETROTRANSPOSON"/>
    <property type="match status" value="1"/>
</dbReference>
<reference evidence="1" key="2">
    <citation type="submission" date="2021-03" db="UniProtKB">
        <authorList>
            <consortium name="EnsemblPlants"/>
        </authorList>
    </citation>
    <scope>IDENTIFICATION</scope>
</reference>
<protein>
    <submittedName>
        <fullName evidence="1">Uncharacterized protein</fullName>
    </submittedName>
</protein>
<sequence>MFETVLGSLAQYSTSYTVWKTLEQCFLTKSKARILKIESQHSIILKGDLSISYYYDKVKILVDSLPTVGQPMNESDLIMHLLNGLGLEYDPVVVHLTSLFDSLSYKSIQSLLLTHESHLERHYTINDTSSKLTANLSTSTPRLGPSSYSSSRFSAYNGRGYSQGQINRSLGRYSGRGAAPSRPLCKVYFKSGHTPVVCHYKFDKSFITPEIGESHAY</sequence>
<organism evidence="1 2">
    <name type="scientific">Cannabis sativa</name>
    <name type="common">Hemp</name>
    <name type="synonym">Marijuana</name>
    <dbReference type="NCBI Taxonomy" id="3483"/>
    <lineage>
        <taxon>Eukaryota</taxon>
        <taxon>Viridiplantae</taxon>
        <taxon>Streptophyta</taxon>
        <taxon>Embryophyta</taxon>
        <taxon>Tracheophyta</taxon>
        <taxon>Spermatophyta</taxon>
        <taxon>Magnoliopsida</taxon>
        <taxon>eudicotyledons</taxon>
        <taxon>Gunneridae</taxon>
        <taxon>Pentapetalae</taxon>
        <taxon>rosids</taxon>
        <taxon>fabids</taxon>
        <taxon>Rosales</taxon>
        <taxon>Cannabaceae</taxon>
        <taxon>Cannabis</taxon>
    </lineage>
</organism>